<sequence>MESSDYRANRPPRSLDSPIADAASALSRPLAEAENVKSPSADLDEKVAAIRRACGDSDVRALISFATSEGGLLNDELRQAAWPILLKCTQPPSVEELKPSSDLPRHSDEDQVHLDVNRAFVYYPNVPEEDLLKKKSQLSELITWILRNYPMLCYFQGYHDIAQVLLLVLGTHGAGQALARVSLFRIRDYMLPSLTPALKHLQLIPAIVGTVDPELWEHLANIQPFFALAPTLTLYAHDIQEYSDIARLFDFLLAQEPVVAIYLFAAIILSRKEELIEIPDDEPEMLHFTLSKLPCPLNLEDLISSAVDIFKHHPPEDLPSGSWSKIPKYSVLKTSRHHAPIQDVEEAVQIFYRQARQIQREEQRKQALESAWRYRKTIGSVAFAVIVGVVSIYVRKRGLDSTMWLYASRLRAMLGV</sequence>
<dbReference type="InterPro" id="IPR000195">
    <property type="entry name" value="Rab-GAP-TBC_dom"/>
</dbReference>
<evidence type="ECO:0000256" key="1">
    <source>
        <dbReference type="ARBA" id="ARBA00022468"/>
    </source>
</evidence>
<dbReference type="OrthoDB" id="206700at2759"/>
<evidence type="ECO:0000256" key="2">
    <source>
        <dbReference type="SAM" id="Phobius"/>
    </source>
</evidence>
<evidence type="ECO:0000313" key="5">
    <source>
        <dbReference type="Proteomes" id="UP000631181"/>
    </source>
</evidence>
<keyword evidence="5" id="KW-1185">Reference proteome</keyword>
<dbReference type="Gene3D" id="1.10.8.1310">
    <property type="match status" value="1"/>
</dbReference>
<dbReference type="GO" id="GO:0006888">
    <property type="term" value="P:endoplasmic reticulum to Golgi vesicle-mediated transport"/>
    <property type="evidence" value="ECO:0007669"/>
    <property type="project" value="TreeGrafter"/>
</dbReference>
<evidence type="ECO:0000259" key="3">
    <source>
        <dbReference type="PROSITE" id="PS50086"/>
    </source>
</evidence>
<feature type="domain" description="Rab-GAP TBC" evidence="3">
    <location>
        <begin position="72"/>
        <end position="256"/>
    </location>
</feature>
<organism evidence="4 5">
    <name type="scientific">Penicillium ucsense</name>
    <dbReference type="NCBI Taxonomy" id="2839758"/>
    <lineage>
        <taxon>Eukaryota</taxon>
        <taxon>Fungi</taxon>
        <taxon>Dikarya</taxon>
        <taxon>Ascomycota</taxon>
        <taxon>Pezizomycotina</taxon>
        <taxon>Eurotiomycetes</taxon>
        <taxon>Eurotiomycetidae</taxon>
        <taxon>Eurotiales</taxon>
        <taxon>Aspergillaceae</taxon>
        <taxon>Penicillium</taxon>
    </lineage>
</organism>
<dbReference type="AlphaFoldDB" id="A0A8J8WNB1"/>
<dbReference type="SUPFAM" id="SSF47923">
    <property type="entry name" value="Ypt/Rab-GAP domain of gyp1p"/>
    <property type="match status" value="2"/>
</dbReference>
<dbReference type="PANTHER" id="PTHR20913">
    <property type="entry name" value="TBC1 DOMAIN FAMILY MEMBER 20/GTPASE"/>
    <property type="match status" value="1"/>
</dbReference>
<dbReference type="GO" id="GO:0005789">
    <property type="term" value="C:endoplasmic reticulum membrane"/>
    <property type="evidence" value="ECO:0007669"/>
    <property type="project" value="TreeGrafter"/>
</dbReference>
<protein>
    <recommendedName>
        <fullName evidence="3">Rab-GAP TBC domain-containing protein</fullName>
    </recommendedName>
</protein>
<dbReference type="Gene3D" id="1.10.472.80">
    <property type="entry name" value="Ypt/Rab-GAP domain of gyp1p, domain 3"/>
    <property type="match status" value="1"/>
</dbReference>
<dbReference type="InterPro" id="IPR045913">
    <property type="entry name" value="TBC20/Gyp8-like"/>
</dbReference>
<dbReference type="PROSITE" id="PS50086">
    <property type="entry name" value="TBC_RABGAP"/>
    <property type="match status" value="1"/>
</dbReference>
<accession>A0A8J8WNB1</accession>
<keyword evidence="2" id="KW-0472">Membrane</keyword>
<gene>
    <name evidence="4" type="ORF">PECM_003233</name>
</gene>
<dbReference type="InterPro" id="IPR035969">
    <property type="entry name" value="Rab-GAP_TBC_sf"/>
</dbReference>
<evidence type="ECO:0000313" key="4">
    <source>
        <dbReference type="EMBL" id="KAF7719922.1"/>
    </source>
</evidence>
<dbReference type="FunFam" id="1.10.472.80:FF:000060">
    <property type="entry name" value="TBC domain protein, putative"/>
    <property type="match status" value="1"/>
</dbReference>
<keyword evidence="1" id="KW-0343">GTPase activation</keyword>
<feature type="transmembrane region" description="Helical" evidence="2">
    <location>
        <begin position="377"/>
        <end position="394"/>
    </location>
</feature>
<dbReference type="SMART" id="SM00164">
    <property type="entry name" value="TBC"/>
    <property type="match status" value="1"/>
</dbReference>
<dbReference type="FunFam" id="1.10.8.1310:FF:000005">
    <property type="entry name" value="GTPase-activating protein gyp10"/>
    <property type="match status" value="1"/>
</dbReference>
<dbReference type="Pfam" id="PF00566">
    <property type="entry name" value="RabGAP-TBC"/>
    <property type="match status" value="1"/>
</dbReference>
<comment type="caution">
    <text evidence="4">The sequence shown here is derived from an EMBL/GenBank/DDBJ whole genome shotgun (WGS) entry which is preliminary data.</text>
</comment>
<dbReference type="EMBL" id="WIWV01000002">
    <property type="protein sequence ID" value="KAF7719922.1"/>
    <property type="molecule type" value="Genomic_DNA"/>
</dbReference>
<keyword evidence="2" id="KW-0812">Transmembrane</keyword>
<keyword evidence="2" id="KW-1133">Transmembrane helix</keyword>
<dbReference type="PANTHER" id="PTHR20913:SF7">
    <property type="entry name" value="RE60063P"/>
    <property type="match status" value="1"/>
</dbReference>
<dbReference type="Proteomes" id="UP000631181">
    <property type="component" value="Unassembled WGS sequence"/>
</dbReference>
<proteinExistence type="predicted"/>
<reference evidence="4" key="1">
    <citation type="journal article" date="2020" name="Front. Microbiol.">
        <title>Gene regulatory networks of Penicillium echinulatum 2HH and Penicillium oxalicum 114-2 inferred by a computational biology approach.</title>
        <authorList>
            <person name="Lenz A.R."/>
            <person name="Galan-Vasquez E."/>
            <person name="Balbinot E."/>
            <person name="De Abreu F.P."/>
            <person name="De Oliveira N.S."/>
            <person name="Da Rosa L.O."/>
            <person name="De Avila E Silva S."/>
            <person name="Camassola M."/>
            <person name="Dillon A.J.P."/>
            <person name="Perez-Rueda E."/>
        </authorList>
    </citation>
    <scope>NUCLEOTIDE SEQUENCE</scope>
    <source>
        <strain evidence="4">S1M29</strain>
    </source>
</reference>
<dbReference type="GO" id="GO:0005096">
    <property type="term" value="F:GTPase activator activity"/>
    <property type="evidence" value="ECO:0007669"/>
    <property type="project" value="UniProtKB-KW"/>
</dbReference>
<name>A0A8J8WNB1_9EURO</name>